<evidence type="ECO:0000313" key="2">
    <source>
        <dbReference type="Proteomes" id="UP000094501"/>
    </source>
</evidence>
<protein>
    <recommendedName>
        <fullName evidence="3">Co-chaperone DjlA N-terminal domain-containing protein</fullName>
    </recommendedName>
</protein>
<gene>
    <name evidence="1" type="ORF">AUC68_08775</name>
</gene>
<evidence type="ECO:0008006" key="3">
    <source>
        <dbReference type="Google" id="ProtNLM"/>
    </source>
</evidence>
<proteinExistence type="predicted"/>
<reference evidence="1 2" key="1">
    <citation type="journal article" date="2016" name="Environ. Microbiol.">
        <title>New Methyloceanibacter diversity from North Sea sediments includes methanotroph containing solely the soluble methane monooxygenase.</title>
        <authorList>
            <person name="Vekeman B."/>
            <person name="Kerckhof F.M."/>
            <person name="Cremers G."/>
            <person name="de Vos P."/>
            <person name="Vandamme P."/>
            <person name="Boon N."/>
            <person name="Op den Camp H.J."/>
            <person name="Heylen K."/>
        </authorList>
    </citation>
    <scope>NUCLEOTIDE SEQUENCE [LARGE SCALE GENOMIC DNA]</scope>
    <source>
        <strain evidence="1 2">R-67174</strain>
    </source>
</reference>
<evidence type="ECO:0000313" key="1">
    <source>
        <dbReference type="EMBL" id="ODR98508.1"/>
    </source>
</evidence>
<dbReference type="SUPFAM" id="SSF158682">
    <property type="entry name" value="TerB-like"/>
    <property type="match status" value="1"/>
</dbReference>
<dbReference type="InterPro" id="IPR029024">
    <property type="entry name" value="TerB-like"/>
</dbReference>
<name>A0A1E3VY90_9HYPH</name>
<accession>A0A1E3VY90</accession>
<sequence>MVERLTMATTIEADWVLKTMAAMAAADQRLDAREVDLIQRVYEELTGRPVDVSGVVSAVQIYARKDVIEELSEVAGGLTPDTKAAIMEGAYRTLLVNGHISDAEQNTLDRLALALRLSPSALDAILARTKEA</sequence>
<comment type="caution">
    <text evidence="1">The sequence shown here is derived from an EMBL/GenBank/DDBJ whole genome shotgun (WGS) entry which is preliminary data.</text>
</comment>
<dbReference type="AlphaFoldDB" id="A0A1E3VY90"/>
<organism evidence="1 2">
    <name type="scientific">Methyloceanibacter methanicus</name>
    <dbReference type="NCBI Taxonomy" id="1774968"/>
    <lineage>
        <taxon>Bacteria</taxon>
        <taxon>Pseudomonadati</taxon>
        <taxon>Pseudomonadota</taxon>
        <taxon>Alphaproteobacteria</taxon>
        <taxon>Hyphomicrobiales</taxon>
        <taxon>Hyphomicrobiaceae</taxon>
        <taxon>Methyloceanibacter</taxon>
    </lineage>
</organism>
<dbReference type="STRING" id="1774968.AUC68_08775"/>
<dbReference type="Gene3D" id="1.10.3680.10">
    <property type="entry name" value="TerB-like"/>
    <property type="match status" value="1"/>
</dbReference>
<dbReference type="Proteomes" id="UP000094501">
    <property type="component" value="Unassembled WGS sequence"/>
</dbReference>
<dbReference type="EMBL" id="LPWG01000013">
    <property type="protein sequence ID" value="ODR98508.1"/>
    <property type="molecule type" value="Genomic_DNA"/>
</dbReference>
<keyword evidence="2" id="KW-1185">Reference proteome</keyword>